<feature type="domain" description="Transcription factor TFIIB cyclin-like" evidence="4">
    <location>
        <begin position="206"/>
        <end position="290"/>
    </location>
</feature>
<evidence type="ECO:0000313" key="6">
    <source>
        <dbReference type="Proteomes" id="UP000783863"/>
    </source>
</evidence>
<dbReference type="GO" id="GO:0097550">
    <property type="term" value="C:transcription preinitiation complex"/>
    <property type="evidence" value="ECO:0007669"/>
    <property type="project" value="TreeGrafter"/>
</dbReference>
<feature type="region of interest" description="Disordered" evidence="3">
    <location>
        <begin position="40"/>
        <end position="75"/>
    </location>
</feature>
<dbReference type="PANTHER" id="PTHR11618:SF13">
    <property type="entry name" value="TRANSCRIPTION INITIATION FACTOR IIB"/>
    <property type="match status" value="1"/>
</dbReference>
<evidence type="ECO:0000256" key="1">
    <source>
        <dbReference type="ARBA" id="ARBA00023015"/>
    </source>
</evidence>
<dbReference type="SUPFAM" id="SSF47954">
    <property type="entry name" value="Cyclin-like"/>
    <property type="match status" value="2"/>
</dbReference>
<accession>A0A8J7YQ07</accession>
<dbReference type="Pfam" id="PF00382">
    <property type="entry name" value="TFIIB"/>
    <property type="match status" value="2"/>
</dbReference>
<dbReference type="EMBL" id="RKLQ01000003">
    <property type="protein sequence ID" value="MBX0305198.1"/>
    <property type="molecule type" value="Genomic_DNA"/>
</dbReference>
<feature type="domain" description="Transcription factor TFIIB cyclin-like" evidence="4">
    <location>
        <begin position="112"/>
        <end position="197"/>
    </location>
</feature>
<proteinExistence type="predicted"/>
<name>A0A8J7YQ07_9EURY</name>
<keyword evidence="1" id="KW-0805">Transcription regulation</keyword>
<keyword evidence="2" id="KW-0804">Transcription</keyword>
<dbReference type="AlphaFoldDB" id="A0A8J7YQ07"/>
<dbReference type="PANTHER" id="PTHR11618">
    <property type="entry name" value="TRANSCRIPTION INITIATION FACTOR IIB-RELATED"/>
    <property type="match status" value="1"/>
</dbReference>
<evidence type="ECO:0000256" key="3">
    <source>
        <dbReference type="SAM" id="MobiDB-lite"/>
    </source>
</evidence>
<dbReference type="PRINTS" id="PR00685">
    <property type="entry name" value="TIFACTORIIB"/>
</dbReference>
<feature type="compositionally biased region" description="Basic and acidic residues" evidence="3">
    <location>
        <begin position="43"/>
        <end position="72"/>
    </location>
</feature>
<dbReference type="Gene3D" id="1.10.472.170">
    <property type="match status" value="1"/>
</dbReference>
<protein>
    <submittedName>
        <fullName evidence="5">Transcription initiation factor IIB family protein</fullName>
    </submittedName>
</protein>
<dbReference type="InterPro" id="IPR000812">
    <property type="entry name" value="TFIIB"/>
</dbReference>
<dbReference type="GO" id="GO:0017025">
    <property type="term" value="F:TBP-class protein binding"/>
    <property type="evidence" value="ECO:0007669"/>
    <property type="project" value="InterPro"/>
</dbReference>
<comment type="caution">
    <text evidence="5">The sequence shown here is derived from an EMBL/GenBank/DDBJ whole genome shotgun (WGS) entry which is preliminary data.</text>
</comment>
<dbReference type="GO" id="GO:0070897">
    <property type="term" value="P:transcription preinitiation complex assembly"/>
    <property type="evidence" value="ECO:0007669"/>
    <property type="project" value="InterPro"/>
</dbReference>
<dbReference type="InterPro" id="IPR036915">
    <property type="entry name" value="Cyclin-like_sf"/>
</dbReference>
<keyword evidence="6" id="KW-1185">Reference proteome</keyword>
<dbReference type="Gene3D" id="1.10.472.10">
    <property type="entry name" value="Cyclin-like"/>
    <property type="match status" value="1"/>
</dbReference>
<evidence type="ECO:0000256" key="2">
    <source>
        <dbReference type="ARBA" id="ARBA00023163"/>
    </source>
</evidence>
<reference evidence="5" key="1">
    <citation type="submission" date="2021-06" db="EMBL/GenBank/DDBJ databases">
        <title>Halomicroarcula sp. F24A a new haloarchaeum isolated from saline soil.</title>
        <authorList>
            <person name="Duran-Viseras A."/>
            <person name="Sanchez-Porro C."/>
            <person name="Ventosa A."/>
        </authorList>
    </citation>
    <scope>NUCLEOTIDE SEQUENCE</scope>
    <source>
        <strain evidence="5">F24A</strain>
    </source>
</reference>
<organism evidence="5 6">
    <name type="scientific">Haloarcula salinisoli</name>
    <dbReference type="NCBI Taxonomy" id="2487746"/>
    <lineage>
        <taxon>Archaea</taxon>
        <taxon>Methanobacteriati</taxon>
        <taxon>Methanobacteriota</taxon>
        <taxon>Stenosarchaea group</taxon>
        <taxon>Halobacteria</taxon>
        <taxon>Halobacteriales</taxon>
        <taxon>Haloarculaceae</taxon>
        <taxon>Haloarcula</taxon>
    </lineage>
</organism>
<dbReference type="InterPro" id="IPR013150">
    <property type="entry name" value="TFIIB_cyclin"/>
</dbReference>
<dbReference type="Proteomes" id="UP000783863">
    <property type="component" value="Unassembled WGS sequence"/>
</dbReference>
<sequence length="297" mass="31959">MLKIGENGCPPVCSECEGNLRESNAEIVCSDCGLVVGSTELDMSPKRSNSDTESSDRRTGAPMTDARHDRGLSTKIGYGTGIEVSGSKQRQFARLRRQHNRARFPSKRERNKVYAYTDIRQSTSALELPDSVRDQACALFDSAQSADLLYGRSIEGFAAAVVYAVCRMQSLARTRSEVVSASSATIDELNAAYDAMNRELGLPVGPIDPREYLARYASSLDLGIAVENSAQEKVGALRDAHLIGGKNPRGVAAACLYQAAQDVSVGVTQEALTEVADISRLTIRSTLSDLESLGADD</sequence>
<evidence type="ECO:0000313" key="5">
    <source>
        <dbReference type="EMBL" id="MBX0305198.1"/>
    </source>
</evidence>
<evidence type="ECO:0000259" key="4">
    <source>
        <dbReference type="Pfam" id="PF00382"/>
    </source>
</evidence>
<gene>
    <name evidence="5" type="ORF">EGD98_16155</name>
</gene>